<feature type="compositionally biased region" description="Basic and acidic residues" evidence="1">
    <location>
        <begin position="114"/>
        <end position="124"/>
    </location>
</feature>
<dbReference type="EMBL" id="HE575324">
    <property type="protein sequence ID" value="CCC95553.1"/>
    <property type="molecule type" value="Genomic_DNA"/>
</dbReference>
<name>G0V1N2_TRYCI</name>
<feature type="compositionally biased region" description="Basic and acidic residues" evidence="1">
    <location>
        <begin position="26"/>
        <end position="43"/>
    </location>
</feature>
<sequence length="133" mass="15188">MPRNSRLCNTYRNAPDQRKNTSRTHTQKEGETHSKEKNGKTSSRETPSMHSLPPFYRALHYPHPSTRHTHKPGAVRAAPRTKPLFGTLQPPCFSYTPWMLRNSLGCVSSKRVKCKTDNGGERKISKQTKTRSK</sequence>
<organism evidence="2">
    <name type="scientific">Trypanosoma congolense (strain IL3000)</name>
    <dbReference type="NCBI Taxonomy" id="1068625"/>
    <lineage>
        <taxon>Eukaryota</taxon>
        <taxon>Discoba</taxon>
        <taxon>Euglenozoa</taxon>
        <taxon>Kinetoplastea</taxon>
        <taxon>Metakinetoplastina</taxon>
        <taxon>Trypanosomatida</taxon>
        <taxon>Trypanosomatidae</taxon>
        <taxon>Trypanosoma</taxon>
        <taxon>Nannomonas</taxon>
    </lineage>
</organism>
<feature type="region of interest" description="Disordered" evidence="1">
    <location>
        <begin position="1"/>
        <end position="83"/>
    </location>
</feature>
<protein>
    <submittedName>
        <fullName evidence="2">Uncharacterized protein</fullName>
    </submittedName>
</protein>
<evidence type="ECO:0000256" key="1">
    <source>
        <dbReference type="SAM" id="MobiDB-lite"/>
    </source>
</evidence>
<dbReference type="AlphaFoldDB" id="G0V1N2"/>
<gene>
    <name evidence="2" type="ORF">TCIL3000_11_10250</name>
</gene>
<evidence type="ECO:0000313" key="2">
    <source>
        <dbReference type="EMBL" id="CCC95553.1"/>
    </source>
</evidence>
<proteinExistence type="predicted"/>
<feature type="region of interest" description="Disordered" evidence="1">
    <location>
        <begin position="113"/>
        <end position="133"/>
    </location>
</feature>
<feature type="compositionally biased region" description="Polar residues" evidence="1">
    <location>
        <begin position="1"/>
        <end position="12"/>
    </location>
</feature>
<reference evidence="2" key="1">
    <citation type="journal article" date="2012" name="Proc. Natl. Acad. Sci. U.S.A.">
        <title>Antigenic diversity is generated by distinct evolutionary mechanisms in African trypanosome species.</title>
        <authorList>
            <person name="Jackson A.P."/>
            <person name="Berry A."/>
            <person name="Aslett M."/>
            <person name="Allison H.C."/>
            <person name="Burton P."/>
            <person name="Vavrova-Anderson J."/>
            <person name="Brown R."/>
            <person name="Browne H."/>
            <person name="Corton N."/>
            <person name="Hauser H."/>
            <person name="Gamble J."/>
            <person name="Gilderthorp R."/>
            <person name="Marcello L."/>
            <person name="McQuillan J."/>
            <person name="Otto T.D."/>
            <person name="Quail M.A."/>
            <person name="Sanders M.J."/>
            <person name="van Tonder A."/>
            <person name="Ginger M.L."/>
            <person name="Field M.C."/>
            <person name="Barry J.D."/>
            <person name="Hertz-Fowler C."/>
            <person name="Berriman M."/>
        </authorList>
    </citation>
    <scope>NUCLEOTIDE SEQUENCE</scope>
    <source>
        <strain evidence="2">IL3000</strain>
    </source>
</reference>
<accession>G0V1N2</accession>